<gene>
    <name evidence="1" type="ORF">KUCAC02_004965</name>
</gene>
<feature type="non-terminal residue" evidence="1">
    <location>
        <position position="1"/>
    </location>
</feature>
<reference evidence="1" key="1">
    <citation type="submission" date="2022-05" db="EMBL/GenBank/DDBJ databases">
        <title>Chromosome-level genome of Chaenocephalus aceratus.</title>
        <authorList>
            <person name="Park H."/>
        </authorList>
    </citation>
    <scope>NUCLEOTIDE SEQUENCE</scope>
    <source>
        <strain evidence="1">KU_202001</strain>
    </source>
</reference>
<protein>
    <submittedName>
        <fullName evidence="1">Uncharacterized protein</fullName>
    </submittedName>
</protein>
<dbReference type="Proteomes" id="UP001057452">
    <property type="component" value="Chromosome 10"/>
</dbReference>
<accession>A0ACB9X262</accession>
<dbReference type="EMBL" id="CM043794">
    <property type="protein sequence ID" value="KAI4819729.1"/>
    <property type="molecule type" value="Genomic_DNA"/>
</dbReference>
<evidence type="ECO:0000313" key="1">
    <source>
        <dbReference type="EMBL" id="KAI4819729.1"/>
    </source>
</evidence>
<feature type="non-terminal residue" evidence="1">
    <location>
        <position position="122"/>
    </location>
</feature>
<name>A0ACB9X262_CHAAC</name>
<comment type="caution">
    <text evidence="1">The sequence shown here is derived from an EMBL/GenBank/DDBJ whole genome shotgun (WGS) entry which is preliminary data.</text>
</comment>
<keyword evidence="2" id="KW-1185">Reference proteome</keyword>
<organism evidence="1 2">
    <name type="scientific">Chaenocephalus aceratus</name>
    <name type="common">Blackfin icefish</name>
    <name type="synonym">Chaenichthys aceratus</name>
    <dbReference type="NCBI Taxonomy" id="36190"/>
    <lineage>
        <taxon>Eukaryota</taxon>
        <taxon>Metazoa</taxon>
        <taxon>Chordata</taxon>
        <taxon>Craniata</taxon>
        <taxon>Vertebrata</taxon>
        <taxon>Euteleostomi</taxon>
        <taxon>Actinopterygii</taxon>
        <taxon>Neopterygii</taxon>
        <taxon>Teleostei</taxon>
        <taxon>Neoteleostei</taxon>
        <taxon>Acanthomorphata</taxon>
        <taxon>Eupercaria</taxon>
        <taxon>Perciformes</taxon>
        <taxon>Notothenioidei</taxon>
        <taxon>Channichthyidae</taxon>
        <taxon>Chaenocephalus</taxon>
    </lineage>
</organism>
<proteinExistence type="predicted"/>
<evidence type="ECO:0000313" key="2">
    <source>
        <dbReference type="Proteomes" id="UP001057452"/>
    </source>
</evidence>
<sequence length="122" mass="13473">TYPQQIFDKLPALSTQPITQLEHEALPFEELFNIAGFLALGYFKPQTCRVGSGEPGSLGERGWDKSGRLAKHPLPRRVDALKSVRITPTPIIAFSSLPHTPLLCLARVPADDGTHKASQMRR</sequence>